<dbReference type="AlphaFoldDB" id="A0A0A9GN06"/>
<organism evidence="2">
    <name type="scientific">Arundo donax</name>
    <name type="common">Giant reed</name>
    <name type="synonym">Donax arundinaceus</name>
    <dbReference type="NCBI Taxonomy" id="35708"/>
    <lineage>
        <taxon>Eukaryota</taxon>
        <taxon>Viridiplantae</taxon>
        <taxon>Streptophyta</taxon>
        <taxon>Embryophyta</taxon>
        <taxon>Tracheophyta</taxon>
        <taxon>Spermatophyta</taxon>
        <taxon>Magnoliopsida</taxon>
        <taxon>Liliopsida</taxon>
        <taxon>Poales</taxon>
        <taxon>Poaceae</taxon>
        <taxon>PACMAD clade</taxon>
        <taxon>Arundinoideae</taxon>
        <taxon>Arundineae</taxon>
        <taxon>Arundo</taxon>
    </lineage>
</organism>
<evidence type="ECO:0000256" key="1">
    <source>
        <dbReference type="SAM" id="MobiDB-lite"/>
    </source>
</evidence>
<accession>A0A0A9GN06</accession>
<sequence>MDSATLQPLLGTTRALLLLPPTRNVLPGRRRRACSLSSSSRCPMTSTTTAKG</sequence>
<feature type="compositionally biased region" description="Polar residues" evidence="1">
    <location>
        <begin position="42"/>
        <end position="52"/>
    </location>
</feature>
<feature type="region of interest" description="Disordered" evidence="1">
    <location>
        <begin position="30"/>
        <end position="52"/>
    </location>
</feature>
<reference evidence="2" key="1">
    <citation type="submission" date="2014-09" db="EMBL/GenBank/DDBJ databases">
        <authorList>
            <person name="Magalhaes I.L.F."/>
            <person name="Oliveira U."/>
            <person name="Santos F.R."/>
            <person name="Vidigal T.H.D.A."/>
            <person name="Brescovit A.D."/>
            <person name="Santos A.J."/>
        </authorList>
    </citation>
    <scope>NUCLEOTIDE SEQUENCE</scope>
    <source>
        <tissue evidence="2">Shoot tissue taken approximately 20 cm above the soil surface</tissue>
    </source>
</reference>
<evidence type="ECO:0000313" key="2">
    <source>
        <dbReference type="EMBL" id="JAE24794.1"/>
    </source>
</evidence>
<dbReference type="EMBL" id="GBRH01173102">
    <property type="protein sequence ID" value="JAE24794.1"/>
    <property type="molecule type" value="Transcribed_RNA"/>
</dbReference>
<reference evidence="2" key="2">
    <citation type="journal article" date="2015" name="Data Brief">
        <title>Shoot transcriptome of the giant reed, Arundo donax.</title>
        <authorList>
            <person name="Barrero R.A."/>
            <person name="Guerrero F.D."/>
            <person name="Moolhuijzen P."/>
            <person name="Goolsby J.A."/>
            <person name="Tidwell J."/>
            <person name="Bellgard S.E."/>
            <person name="Bellgard M.I."/>
        </authorList>
    </citation>
    <scope>NUCLEOTIDE SEQUENCE</scope>
    <source>
        <tissue evidence="2">Shoot tissue taken approximately 20 cm above the soil surface</tissue>
    </source>
</reference>
<protein>
    <submittedName>
        <fullName evidence="2">Uncharacterized protein</fullName>
    </submittedName>
</protein>
<proteinExistence type="predicted"/>
<name>A0A0A9GN06_ARUDO</name>